<dbReference type="RefSeq" id="WP_062439053.1">
    <property type="nucleotide sequence ID" value="NZ_BMCJ01000014.1"/>
</dbReference>
<evidence type="ECO:0000313" key="2">
    <source>
        <dbReference type="EMBL" id="GGD05081.1"/>
    </source>
</evidence>
<dbReference type="Gene3D" id="3.40.30.10">
    <property type="entry name" value="Glutaredoxin"/>
    <property type="match status" value="1"/>
</dbReference>
<keyword evidence="3" id="KW-1185">Reference proteome</keyword>
<feature type="domain" description="Glutaredoxin" evidence="1">
    <location>
        <begin position="6"/>
        <end position="62"/>
    </location>
</feature>
<dbReference type="InterPro" id="IPR036249">
    <property type="entry name" value="Thioredoxin-like_sf"/>
</dbReference>
<dbReference type="EMBL" id="BMCJ01000014">
    <property type="protein sequence ID" value="GGD05081.1"/>
    <property type="molecule type" value="Genomic_DNA"/>
</dbReference>
<dbReference type="Proteomes" id="UP000619534">
    <property type="component" value="Unassembled WGS sequence"/>
</dbReference>
<gene>
    <name evidence="2" type="ORF">GCM10007216_39670</name>
</gene>
<proteinExistence type="predicted"/>
<reference evidence="3" key="1">
    <citation type="journal article" date="2019" name="Int. J. Syst. Evol. Microbiol.">
        <title>The Global Catalogue of Microorganisms (GCM) 10K type strain sequencing project: providing services to taxonomists for standard genome sequencing and annotation.</title>
        <authorList>
            <consortium name="The Broad Institute Genomics Platform"/>
            <consortium name="The Broad Institute Genome Sequencing Center for Infectious Disease"/>
            <person name="Wu L."/>
            <person name="Ma J."/>
        </authorList>
    </citation>
    <scope>NUCLEOTIDE SEQUENCE [LARGE SCALE GENOMIC DNA]</scope>
    <source>
        <strain evidence="3">CCM 7282</strain>
    </source>
</reference>
<evidence type="ECO:0000313" key="3">
    <source>
        <dbReference type="Proteomes" id="UP000619534"/>
    </source>
</evidence>
<organism evidence="2 3">
    <name type="scientific">Thalassobacillus devorans</name>
    <dbReference type="NCBI Taxonomy" id="279813"/>
    <lineage>
        <taxon>Bacteria</taxon>
        <taxon>Bacillati</taxon>
        <taxon>Bacillota</taxon>
        <taxon>Bacilli</taxon>
        <taxon>Bacillales</taxon>
        <taxon>Bacillaceae</taxon>
        <taxon>Thalassobacillus</taxon>
    </lineage>
</organism>
<dbReference type="Pfam" id="PF00462">
    <property type="entry name" value="Glutaredoxin"/>
    <property type="match status" value="1"/>
</dbReference>
<dbReference type="InterPro" id="IPR002109">
    <property type="entry name" value="Glutaredoxin"/>
</dbReference>
<protein>
    <recommendedName>
        <fullName evidence="1">Glutaredoxin domain-containing protein</fullName>
    </recommendedName>
</protein>
<dbReference type="SUPFAM" id="SSF52833">
    <property type="entry name" value="Thioredoxin-like"/>
    <property type="match status" value="1"/>
</dbReference>
<comment type="caution">
    <text evidence="2">The sequence shown here is derived from an EMBL/GenBank/DDBJ whole genome shotgun (WGS) entry which is preliminary data.</text>
</comment>
<dbReference type="PROSITE" id="PS51354">
    <property type="entry name" value="GLUTAREDOXIN_2"/>
    <property type="match status" value="1"/>
</dbReference>
<sequence>MSEHEVVVYVSNNCAHCKKVIAKLKEWNVDFKEKNVSENKTHFKELQQQKIYGTPATFIDGNKVLGFQQGKLRRLLGIYNDFSFNS</sequence>
<evidence type="ECO:0000259" key="1">
    <source>
        <dbReference type="Pfam" id="PF00462"/>
    </source>
</evidence>
<name>A0ABQ1PWD7_9BACI</name>
<accession>A0ABQ1PWD7</accession>
<dbReference type="CDD" id="cd02976">
    <property type="entry name" value="NrdH"/>
    <property type="match status" value="1"/>
</dbReference>